<evidence type="ECO:0000313" key="1">
    <source>
        <dbReference type="EMBL" id="KAJ8011794.1"/>
    </source>
</evidence>
<reference evidence="1" key="1">
    <citation type="submission" date="2021-05" db="EMBL/GenBank/DDBJ databases">
        <authorList>
            <person name="Pan Q."/>
            <person name="Jouanno E."/>
            <person name="Zahm M."/>
            <person name="Klopp C."/>
            <person name="Cabau C."/>
            <person name="Louis A."/>
            <person name="Berthelot C."/>
            <person name="Parey E."/>
            <person name="Roest Crollius H."/>
            <person name="Montfort J."/>
            <person name="Robinson-Rechavi M."/>
            <person name="Bouchez O."/>
            <person name="Lampietro C."/>
            <person name="Lopez Roques C."/>
            <person name="Donnadieu C."/>
            <person name="Postlethwait J."/>
            <person name="Bobe J."/>
            <person name="Dillon D."/>
            <person name="Chandos A."/>
            <person name="von Hippel F."/>
            <person name="Guiguen Y."/>
        </authorList>
    </citation>
    <scope>NUCLEOTIDE SEQUENCE</scope>
    <source>
        <strain evidence="1">YG-Jan2019</strain>
    </source>
</reference>
<organism evidence="1 2">
    <name type="scientific">Dallia pectoralis</name>
    <name type="common">Alaska blackfish</name>
    <dbReference type="NCBI Taxonomy" id="75939"/>
    <lineage>
        <taxon>Eukaryota</taxon>
        <taxon>Metazoa</taxon>
        <taxon>Chordata</taxon>
        <taxon>Craniata</taxon>
        <taxon>Vertebrata</taxon>
        <taxon>Euteleostomi</taxon>
        <taxon>Actinopterygii</taxon>
        <taxon>Neopterygii</taxon>
        <taxon>Teleostei</taxon>
        <taxon>Protacanthopterygii</taxon>
        <taxon>Esociformes</taxon>
        <taxon>Umbridae</taxon>
        <taxon>Dallia</taxon>
    </lineage>
</organism>
<protein>
    <submittedName>
        <fullName evidence="1">Uncharacterized protein</fullName>
    </submittedName>
</protein>
<gene>
    <name evidence="1" type="ORF">DPEC_G00061950</name>
</gene>
<comment type="caution">
    <text evidence="1">The sequence shown here is derived from an EMBL/GenBank/DDBJ whole genome shotgun (WGS) entry which is preliminary data.</text>
</comment>
<accession>A0ACC2H785</accession>
<evidence type="ECO:0000313" key="2">
    <source>
        <dbReference type="Proteomes" id="UP001157502"/>
    </source>
</evidence>
<name>A0ACC2H785_DALPE</name>
<dbReference type="EMBL" id="CM055732">
    <property type="protein sequence ID" value="KAJ8011794.1"/>
    <property type="molecule type" value="Genomic_DNA"/>
</dbReference>
<keyword evidence="2" id="KW-1185">Reference proteome</keyword>
<dbReference type="Proteomes" id="UP001157502">
    <property type="component" value="Chromosome 5"/>
</dbReference>
<sequence>MALVFLFGVPGNLFIIWSILFRTRRRSVTTLLILNLACADGALLCLTIFFIVYLARRHWDFGLALCKALFYLCNTNMYASIFFITLMSLHRLVAIMWPQRVTALACKKKIVRTIGVLWVVVFVISIPALLYRTVKPNDHENTAMVCVPKHSTSQQVVFQYTFETVVGFLVPYGLIMSSYVCIVRRIRQTKFCRNVRSEKLILAIVVTFGIFWLPYHMINIIQVVSEGLSDSIMKKELNNIWKPSRAVTSALAFISSCVNPILYTFAGKSYIRGDGMAFMARLFEGISLDYGLRRGRQNNKDVVGAKAIDTLSLSSTAGKAVNNEIDMKS</sequence>
<proteinExistence type="predicted"/>